<organism evidence="1 2">
    <name type="scientific">Comamonas avium</name>
    <dbReference type="NCBI Taxonomy" id="2762231"/>
    <lineage>
        <taxon>Bacteria</taxon>
        <taxon>Pseudomonadati</taxon>
        <taxon>Pseudomonadota</taxon>
        <taxon>Betaproteobacteria</taxon>
        <taxon>Burkholderiales</taxon>
        <taxon>Comamonadaceae</taxon>
        <taxon>Comamonas</taxon>
    </lineage>
</organism>
<dbReference type="EMBL" id="JACSQK010000004">
    <property type="protein sequence ID" value="MBD7960553.1"/>
    <property type="molecule type" value="Genomic_DNA"/>
</dbReference>
<protein>
    <submittedName>
        <fullName evidence="1">Uncharacterized protein</fullName>
    </submittedName>
</protein>
<dbReference type="Proteomes" id="UP000634919">
    <property type="component" value="Unassembled WGS sequence"/>
</dbReference>
<proteinExistence type="predicted"/>
<evidence type="ECO:0000313" key="1">
    <source>
        <dbReference type="EMBL" id="MBD7960553.1"/>
    </source>
</evidence>
<name>A0ABR8SAS1_9BURK</name>
<reference evidence="1 2" key="1">
    <citation type="submission" date="2020-08" db="EMBL/GenBank/DDBJ databases">
        <title>A Genomic Blueprint of the Chicken Gut Microbiome.</title>
        <authorList>
            <person name="Gilroy R."/>
            <person name="Ravi A."/>
            <person name="Getino M."/>
            <person name="Pursley I."/>
            <person name="Horton D.L."/>
            <person name="Alikhan N.-F."/>
            <person name="Baker D."/>
            <person name="Gharbi K."/>
            <person name="Hall N."/>
            <person name="Watson M."/>
            <person name="Adriaenssens E.M."/>
            <person name="Foster-Nyarko E."/>
            <person name="Jarju S."/>
            <person name="Secka A."/>
            <person name="Antonio M."/>
            <person name="Oren A."/>
            <person name="Chaudhuri R."/>
            <person name="La Ragione R.M."/>
            <person name="Hildebrand F."/>
            <person name="Pallen M.J."/>
        </authorList>
    </citation>
    <scope>NUCLEOTIDE SEQUENCE [LARGE SCALE GENOMIC DNA]</scope>
    <source>
        <strain evidence="1 2">Sa2CVA6</strain>
    </source>
</reference>
<keyword evidence="2" id="KW-1185">Reference proteome</keyword>
<sequence>MLNHCRILLCASPGHCAQILQAAAQSRVNLHGLQPSTQWPQGDTAHNAIVLWALLPPQAQAVESALELRWREQWLQNSGPLTIQMLYGSATQQAEQLKPWIAQKRGSESADIGSDCFECLDASSEQKLFQHLLQRA</sequence>
<dbReference type="RefSeq" id="WP_191722960.1">
    <property type="nucleotide sequence ID" value="NZ_JACSQK010000004.1"/>
</dbReference>
<accession>A0ABR8SAS1</accession>
<gene>
    <name evidence="1" type="ORF">H9646_08640</name>
</gene>
<comment type="caution">
    <text evidence="1">The sequence shown here is derived from an EMBL/GenBank/DDBJ whole genome shotgun (WGS) entry which is preliminary data.</text>
</comment>
<evidence type="ECO:0000313" key="2">
    <source>
        <dbReference type="Proteomes" id="UP000634919"/>
    </source>
</evidence>